<organism evidence="12 14">
    <name type="scientific">Shewanella morhuae</name>
    <dbReference type="NCBI Taxonomy" id="365591"/>
    <lineage>
        <taxon>Bacteria</taxon>
        <taxon>Pseudomonadati</taxon>
        <taxon>Pseudomonadota</taxon>
        <taxon>Gammaproteobacteria</taxon>
        <taxon>Alteromonadales</taxon>
        <taxon>Shewanellaceae</taxon>
        <taxon>Shewanella</taxon>
    </lineage>
</organism>
<dbReference type="InterPro" id="IPR007340">
    <property type="entry name" value="LysM_Opacity-associatedA"/>
</dbReference>
<dbReference type="FunFam" id="2.70.70.10:FF:000002">
    <property type="entry name" value="Murein DD-endopeptidase MepM"/>
    <property type="match status" value="1"/>
</dbReference>
<protein>
    <submittedName>
        <fullName evidence="12">Glycyl-glycine endopeptidase ALE-1</fullName>
        <ecNumber evidence="12">3.4.24.75</ecNumber>
    </submittedName>
    <submittedName>
        <fullName evidence="11">Peptidase M23</fullName>
    </submittedName>
</protein>
<evidence type="ECO:0000256" key="6">
    <source>
        <dbReference type="ARBA" id="ARBA00022833"/>
    </source>
</evidence>
<evidence type="ECO:0000256" key="1">
    <source>
        <dbReference type="ARBA" id="ARBA00001947"/>
    </source>
</evidence>
<keyword evidence="5 12" id="KW-0378">Hydrolase</keyword>
<keyword evidence="4" id="KW-0479">Metal-binding</keyword>
<evidence type="ECO:0000259" key="10">
    <source>
        <dbReference type="Pfam" id="PF19425"/>
    </source>
</evidence>
<reference evidence="12 14" key="3">
    <citation type="submission" date="2018-06" db="EMBL/GenBank/DDBJ databases">
        <authorList>
            <consortium name="Pathogen Informatics"/>
            <person name="Doyle S."/>
        </authorList>
    </citation>
    <scope>NUCLEOTIDE SEQUENCE [LARGE SCALE GENOMIC DNA]</scope>
    <source>
        <strain evidence="12 14">NCTC10736</strain>
    </source>
</reference>
<reference evidence="11 13" key="2">
    <citation type="submission" date="2018-04" db="EMBL/GenBank/DDBJ databases">
        <title>Genomic sequence of a freshwater isolate of Shewanella morhuae.</title>
        <authorList>
            <person name="Castillo D.E."/>
            <person name="Gram L."/>
        </authorList>
    </citation>
    <scope>NUCLEOTIDE SEQUENCE [LARGE SCALE GENOMIC DNA]</scope>
    <source>
        <strain evidence="11 13">CW7</strain>
    </source>
</reference>
<dbReference type="Pfam" id="PF01551">
    <property type="entry name" value="Peptidase_M23"/>
    <property type="match status" value="1"/>
</dbReference>
<sequence>MQTGKPNFINLSQSRLQNLSSKQKNILLMGGLLIGAAMLMPNSSNIMPTAQRIPITLDIENILPQVSESQETENSAFISNIPHFERVIASGDTLSGLFSKAGVDQQTMYKVLEADLNILALDTLLPGNRIQFWLDNEGQLQKLELYFNTARQVVFTRYEDGSFNVEEVNVEGVWQNRIISGDIKGSFYVSAQKMGLAAADIQRIEDLLKEKLNFARDLHAGDQFSVLVNDQYVEGEATGSSQILGVTIKTGRSEISAFQYSDGSYYDAKGQSLVRAFQRYPLAKQPRMSSRFNAYRKHPITGRISPHNGTDFSVPIGTKVIAPGDGIVSLVTDHQFAGKYIVIEHGGKYRTRYLHLSKALVRKGQRVTRGQVIALSGNTGRSTGPHLHYEFHINGKPVDPLKADIPMSSQLANQDLQIFTNLVESRQAMMNLG</sequence>
<evidence type="ECO:0000259" key="9">
    <source>
        <dbReference type="Pfam" id="PF04225"/>
    </source>
</evidence>
<evidence type="ECO:0000313" key="12">
    <source>
        <dbReference type="EMBL" id="SUI63952.1"/>
    </source>
</evidence>
<gene>
    <name evidence="11" type="ORF">C9I43_04830</name>
    <name evidence="12" type="ORF">NCTC10736_00692</name>
</gene>
<evidence type="ECO:0000313" key="14">
    <source>
        <dbReference type="Proteomes" id="UP000255061"/>
    </source>
</evidence>
<dbReference type="PANTHER" id="PTHR21666:SF292">
    <property type="entry name" value="MUREIN DD-ENDOPEPTIDASE MEPM"/>
    <property type="match status" value="1"/>
</dbReference>
<reference evidence="11 13" key="1">
    <citation type="submission" date="2018-03" db="EMBL/GenBank/DDBJ databases">
        <authorList>
            <person name="Dailey F.E."/>
        </authorList>
    </citation>
    <scope>NUCLEOTIDE SEQUENCE [LARGE SCALE GENOMIC DNA]</scope>
    <source>
        <strain evidence="11 13">CW7</strain>
    </source>
</reference>
<proteinExistence type="predicted"/>
<evidence type="ECO:0000256" key="3">
    <source>
        <dbReference type="ARBA" id="ARBA00022670"/>
    </source>
</evidence>
<evidence type="ECO:0000256" key="4">
    <source>
        <dbReference type="ARBA" id="ARBA00022723"/>
    </source>
</evidence>
<dbReference type="InterPro" id="IPR050570">
    <property type="entry name" value="Cell_wall_metabolism_enzyme"/>
</dbReference>
<dbReference type="Gene3D" id="3.10.450.350">
    <property type="match status" value="2"/>
</dbReference>
<dbReference type="GO" id="GO:0006508">
    <property type="term" value="P:proteolysis"/>
    <property type="evidence" value="ECO:0007669"/>
    <property type="project" value="UniProtKB-KW"/>
</dbReference>
<dbReference type="SUPFAM" id="SSF51261">
    <property type="entry name" value="Duplicated hybrid motif"/>
    <property type="match status" value="1"/>
</dbReference>
<feature type="domain" description="M23ase beta-sheet core" evidence="8">
    <location>
        <begin position="306"/>
        <end position="400"/>
    </location>
</feature>
<dbReference type="EMBL" id="UGYV01000001">
    <property type="protein sequence ID" value="SUI63952.1"/>
    <property type="molecule type" value="Genomic_DNA"/>
</dbReference>
<evidence type="ECO:0000259" key="8">
    <source>
        <dbReference type="Pfam" id="PF01551"/>
    </source>
</evidence>
<dbReference type="GO" id="GO:0042834">
    <property type="term" value="F:peptidoglycan binding"/>
    <property type="evidence" value="ECO:0007669"/>
    <property type="project" value="InterPro"/>
</dbReference>
<dbReference type="Gene3D" id="2.70.70.10">
    <property type="entry name" value="Glucose Permease (Domain IIA)"/>
    <property type="match status" value="1"/>
</dbReference>
<keyword evidence="6" id="KW-0862">Zinc</keyword>
<evidence type="ECO:0000313" key="13">
    <source>
        <dbReference type="Proteomes" id="UP000240506"/>
    </source>
</evidence>
<comment type="subcellular location">
    <subcellularLocation>
        <location evidence="2">Cell envelope</location>
    </subcellularLocation>
</comment>
<name>A0A379ZKT1_9GAMM</name>
<comment type="cofactor">
    <cofactor evidence="1">
        <name>Zn(2+)</name>
        <dbReference type="ChEBI" id="CHEBI:29105"/>
    </cofactor>
</comment>
<keyword evidence="3" id="KW-0645">Protease</keyword>
<dbReference type="PANTHER" id="PTHR21666">
    <property type="entry name" value="PEPTIDASE-RELATED"/>
    <property type="match status" value="1"/>
</dbReference>
<evidence type="ECO:0000256" key="2">
    <source>
        <dbReference type="ARBA" id="ARBA00004196"/>
    </source>
</evidence>
<feature type="domain" description="Csd3-like second N-terminal" evidence="10">
    <location>
        <begin position="171"/>
        <end position="293"/>
    </location>
</feature>
<dbReference type="InterPro" id="IPR011055">
    <property type="entry name" value="Dup_hybrid_motif"/>
</dbReference>
<dbReference type="EMBL" id="PYSG01000002">
    <property type="protein sequence ID" value="PTA49893.1"/>
    <property type="molecule type" value="Genomic_DNA"/>
</dbReference>
<dbReference type="GO" id="GO:0046872">
    <property type="term" value="F:metal ion binding"/>
    <property type="evidence" value="ECO:0007669"/>
    <property type="project" value="UniProtKB-KW"/>
</dbReference>
<dbReference type="Pfam" id="PF19425">
    <property type="entry name" value="Csd3_N2"/>
    <property type="match status" value="1"/>
</dbReference>
<dbReference type="GO" id="GO:0004222">
    <property type="term" value="F:metalloendopeptidase activity"/>
    <property type="evidence" value="ECO:0007669"/>
    <property type="project" value="TreeGrafter"/>
</dbReference>
<dbReference type="CDD" id="cd12797">
    <property type="entry name" value="M23_peptidase"/>
    <property type="match status" value="1"/>
</dbReference>
<keyword evidence="7" id="KW-0482">Metalloprotease</keyword>
<dbReference type="RefSeq" id="WP_107882441.1">
    <property type="nucleotide sequence ID" value="NZ_BPFE01000033.1"/>
</dbReference>
<keyword evidence="13" id="KW-1185">Reference proteome</keyword>
<evidence type="ECO:0000256" key="7">
    <source>
        <dbReference type="ARBA" id="ARBA00023049"/>
    </source>
</evidence>
<dbReference type="GO" id="GO:0030313">
    <property type="term" value="C:cell envelope"/>
    <property type="evidence" value="ECO:0007669"/>
    <property type="project" value="UniProtKB-SubCell"/>
</dbReference>
<evidence type="ECO:0000313" key="11">
    <source>
        <dbReference type="EMBL" id="PTA49893.1"/>
    </source>
</evidence>
<dbReference type="EC" id="3.4.24.75" evidence="12"/>
<accession>A0A379ZKT1</accession>
<dbReference type="InterPro" id="IPR045834">
    <property type="entry name" value="Csd3_N2"/>
</dbReference>
<dbReference type="Proteomes" id="UP000255061">
    <property type="component" value="Unassembled WGS sequence"/>
</dbReference>
<dbReference type="InterPro" id="IPR016047">
    <property type="entry name" value="M23ase_b-sheet_dom"/>
</dbReference>
<dbReference type="Proteomes" id="UP000240506">
    <property type="component" value="Unassembled WGS sequence"/>
</dbReference>
<dbReference type="AlphaFoldDB" id="A0A379ZKT1"/>
<dbReference type="Pfam" id="PF04225">
    <property type="entry name" value="LysM_OapA"/>
    <property type="match status" value="1"/>
</dbReference>
<evidence type="ECO:0000256" key="5">
    <source>
        <dbReference type="ARBA" id="ARBA00022801"/>
    </source>
</evidence>
<feature type="domain" description="Opacity-associated protein A LysM-like" evidence="9">
    <location>
        <begin position="87"/>
        <end position="165"/>
    </location>
</feature>